<organism evidence="6 7">
    <name type="scientific">Mesoterricola silvestris</name>
    <dbReference type="NCBI Taxonomy" id="2927979"/>
    <lineage>
        <taxon>Bacteria</taxon>
        <taxon>Pseudomonadati</taxon>
        <taxon>Acidobacteriota</taxon>
        <taxon>Holophagae</taxon>
        <taxon>Holophagales</taxon>
        <taxon>Holophagaceae</taxon>
        <taxon>Mesoterricola</taxon>
    </lineage>
</organism>
<evidence type="ECO:0000256" key="3">
    <source>
        <dbReference type="ARBA" id="ARBA00022729"/>
    </source>
</evidence>
<dbReference type="Pfam" id="PF07813">
    <property type="entry name" value="LTXXQ"/>
    <property type="match status" value="1"/>
</dbReference>
<dbReference type="RefSeq" id="WP_316415422.1">
    <property type="nucleotide sequence ID" value="NZ_AP027080.1"/>
</dbReference>
<dbReference type="GO" id="GO:0051082">
    <property type="term" value="F:unfolded protein binding"/>
    <property type="evidence" value="ECO:0007669"/>
    <property type="project" value="TreeGrafter"/>
</dbReference>
<dbReference type="PANTHER" id="PTHR38102:SF1">
    <property type="entry name" value="PERIPLASMIC CHAPERONE SPY"/>
    <property type="match status" value="1"/>
</dbReference>
<evidence type="ECO:0000256" key="2">
    <source>
        <dbReference type="ARBA" id="ARBA00008441"/>
    </source>
</evidence>
<name>A0AA48K826_9BACT</name>
<dbReference type="Gene3D" id="1.20.120.1490">
    <property type="match status" value="1"/>
</dbReference>
<dbReference type="Proteomes" id="UP001238179">
    <property type="component" value="Chromosome"/>
</dbReference>
<dbReference type="InterPro" id="IPR052211">
    <property type="entry name" value="Cpx_auxiliary_protein"/>
</dbReference>
<dbReference type="CDD" id="cd09916">
    <property type="entry name" value="CpxP_like"/>
    <property type="match status" value="1"/>
</dbReference>
<dbReference type="KEGG" id="msil:METEAL_16880"/>
<reference evidence="7" key="1">
    <citation type="journal article" date="2023" name="Int. J. Syst. Evol. Microbiol.">
        <title>Mesoterricola silvestris gen. nov., sp. nov., Mesoterricola sediminis sp. nov., Geothrix oryzae sp. nov., Geothrix edaphica sp. nov., Geothrix rubra sp. nov., and Geothrix limicola sp. nov., six novel members of Acidobacteriota isolated from soils.</title>
        <authorList>
            <person name="Itoh H."/>
            <person name="Sugisawa Y."/>
            <person name="Mise K."/>
            <person name="Xu Z."/>
            <person name="Kuniyasu M."/>
            <person name="Ushijima N."/>
            <person name="Kawano K."/>
            <person name="Kobayashi E."/>
            <person name="Shiratori Y."/>
            <person name="Masuda Y."/>
            <person name="Senoo K."/>
        </authorList>
    </citation>
    <scope>NUCLEOTIDE SEQUENCE [LARGE SCALE GENOMIC DNA]</scope>
    <source>
        <strain evidence="7">W79</strain>
    </source>
</reference>
<evidence type="ECO:0000256" key="1">
    <source>
        <dbReference type="ARBA" id="ARBA00004418"/>
    </source>
</evidence>
<dbReference type="EMBL" id="AP027080">
    <property type="protein sequence ID" value="BDU72514.1"/>
    <property type="molecule type" value="Genomic_DNA"/>
</dbReference>
<evidence type="ECO:0008006" key="8">
    <source>
        <dbReference type="Google" id="ProtNLM"/>
    </source>
</evidence>
<evidence type="ECO:0000256" key="4">
    <source>
        <dbReference type="ARBA" id="ARBA00022764"/>
    </source>
</evidence>
<keyword evidence="3 5" id="KW-0732">Signal</keyword>
<dbReference type="AlphaFoldDB" id="A0AA48K826"/>
<feature type="chain" id="PRO_5041396020" description="Periplasmic heavy metal sensor" evidence="5">
    <location>
        <begin position="21"/>
        <end position="151"/>
    </location>
</feature>
<protein>
    <recommendedName>
        <fullName evidence="8">Periplasmic heavy metal sensor</fullName>
    </recommendedName>
</protein>
<evidence type="ECO:0000313" key="6">
    <source>
        <dbReference type="EMBL" id="BDU72514.1"/>
    </source>
</evidence>
<dbReference type="PANTHER" id="PTHR38102">
    <property type="entry name" value="PERIPLASMIC CHAPERONE SPY"/>
    <property type="match status" value="1"/>
</dbReference>
<gene>
    <name evidence="6" type="ORF">METEAL_16880</name>
</gene>
<dbReference type="GO" id="GO:0030288">
    <property type="term" value="C:outer membrane-bounded periplasmic space"/>
    <property type="evidence" value="ECO:0007669"/>
    <property type="project" value="TreeGrafter"/>
</dbReference>
<comment type="similarity">
    <text evidence="2">Belongs to the CpxP/Spy family.</text>
</comment>
<evidence type="ECO:0000256" key="5">
    <source>
        <dbReference type="SAM" id="SignalP"/>
    </source>
</evidence>
<feature type="signal peptide" evidence="5">
    <location>
        <begin position="1"/>
        <end position="20"/>
    </location>
</feature>
<comment type="subcellular location">
    <subcellularLocation>
        <location evidence="1">Periplasm</location>
    </subcellularLocation>
</comment>
<dbReference type="InterPro" id="IPR012899">
    <property type="entry name" value="LTXXQ"/>
</dbReference>
<keyword evidence="7" id="KW-1185">Reference proteome</keyword>
<sequence>MRTLASAALALGIGLTPVLAQDAPPPRPRMGDRLPDREARFDRALNLTEAQKTSVKEIRGKHKAAIESRRAAAETAHKAFADAMKNPDAKAEDLKALHRAQADANLDLLLEHRAQRMEIRAILTPEQREKAARLMGRLEGMRMRHPGGGPR</sequence>
<proteinExistence type="inferred from homology"/>
<keyword evidence="4" id="KW-0574">Periplasm</keyword>
<evidence type="ECO:0000313" key="7">
    <source>
        <dbReference type="Proteomes" id="UP001238179"/>
    </source>
</evidence>
<accession>A0AA48K826</accession>